<sequence length="386" mass="44607">MIENLNDDCQLLIVNYLELKDQLALWEATEDIAPRLNSNVSYAWQHKLSYVLRKETLDEFGEHPKHLEAFLCAISPSVQQLDLQYITLKQLKLWVGHRFPRTRVLAYTLDEYDELARAEQALELLVVLFPELNSVKPFGPFKGRIIAKWTQLRQLDLSESWPIDESVSMCKFPKLEQLTIDCDFINNISTDSILCLPKLRTLCFHPGDKSNDILGKIIQQRALDIHELVFHDIIWDCALATLQKVKNLRQLTLIEDDGFKVSQLQSLISALPILEQLNLINFQFWRTETELWQTLAGCSSLRVLNISGMQLYSEFFDFSRRPMEDALSKRPAPLTLNCHNTGDNEHLIRQHFVHSNLILSFEQLSVDYVDNGYVKIELVPLVPSNS</sequence>
<dbReference type="EMBL" id="CH940649">
    <property type="protein sequence ID" value="EDW63922.1"/>
    <property type="molecule type" value="Genomic_DNA"/>
</dbReference>
<dbReference type="PhylomeDB" id="B4LTF2"/>
<dbReference type="AlphaFoldDB" id="B4LTF2"/>
<dbReference type="InParanoid" id="B4LTF2"/>
<dbReference type="InterPro" id="IPR032675">
    <property type="entry name" value="LRR_dom_sf"/>
</dbReference>
<dbReference type="Gene3D" id="3.80.10.10">
    <property type="entry name" value="Ribonuclease Inhibitor"/>
    <property type="match status" value="1"/>
</dbReference>
<dbReference type="OMA" id="DEGCCAI"/>
<dbReference type="eggNOG" id="ENOG502T93Q">
    <property type="taxonomic scope" value="Eukaryota"/>
</dbReference>
<organism evidence="1 2">
    <name type="scientific">Drosophila virilis</name>
    <name type="common">Fruit fly</name>
    <dbReference type="NCBI Taxonomy" id="7244"/>
    <lineage>
        <taxon>Eukaryota</taxon>
        <taxon>Metazoa</taxon>
        <taxon>Ecdysozoa</taxon>
        <taxon>Arthropoda</taxon>
        <taxon>Hexapoda</taxon>
        <taxon>Insecta</taxon>
        <taxon>Pterygota</taxon>
        <taxon>Neoptera</taxon>
        <taxon>Endopterygota</taxon>
        <taxon>Diptera</taxon>
        <taxon>Brachycera</taxon>
        <taxon>Muscomorpha</taxon>
        <taxon>Ephydroidea</taxon>
        <taxon>Drosophilidae</taxon>
        <taxon>Drosophila</taxon>
    </lineage>
</organism>
<evidence type="ECO:0000313" key="1">
    <source>
        <dbReference type="EMBL" id="EDW63922.1"/>
    </source>
</evidence>
<dbReference type="HOGENOM" id="CLU_055521_1_0_1"/>
<evidence type="ECO:0008006" key="3">
    <source>
        <dbReference type="Google" id="ProtNLM"/>
    </source>
</evidence>
<dbReference type="Proteomes" id="UP000008792">
    <property type="component" value="Unassembled WGS sequence"/>
</dbReference>
<dbReference type="FunCoup" id="B4LTF2">
    <property type="interactions" value="10"/>
</dbReference>
<reference evidence="1 2" key="1">
    <citation type="journal article" date="2007" name="Nature">
        <title>Evolution of genes and genomes on the Drosophila phylogeny.</title>
        <authorList>
            <consortium name="Drosophila 12 Genomes Consortium"/>
            <person name="Clark A.G."/>
            <person name="Eisen M.B."/>
            <person name="Smith D.R."/>
            <person name="Bergman C.M."/>
            <person name="Oliver B."/>
            <person name="Markow T.A."/>
            <person name="Kaufman T.C."/>
            <person name="Kellis M."/>
            <person name="Gelbart W."/>
            <person name="Iyer V.N."/>
            <person name="Pollard D.A."/>
            <person name="Sackton T.B."/>
            <person name="Larracuente A.M."/>
            <person name="Singh N.D."/>
            <person name="Abad J.P."/>
            <person name="Abt D.N."/>
            <person name="Adryan B."/>
            <person name="Aguade M."/>
            <person name="Akashi H."/>
            <person name="Anderson W.W."/>
            <person name="Aquadro C.F."/>
            <person name="Ardell D.H."/>
            <person name="Arguello R."/>
            <person name="Artieri C.G."/>
            <person name="Barbash D.A."/>
            <person name="Barker D."/>
            <person name="Barsanti P."/>
            <person name="Batterham P."/>
            <person name="Batzoglou S."/>
            <person name="Begun D."/>
            <person name="Bhutkar A."/>
            <person name="Blanco E."/>
            <person name="Bosak S.A."/>
            <person name="Bradley R.K."/>
            <person name="Brand A.D."/>
            <person name="Brent M.R."/>
            <person name="Brooks A.N."/>
            <person name="Brown R.H."/>
            <person name="Butlin R.K."/>
            <person name="Caggese C."/>
            <person name="Calvi B.R."/>
            <person name="Bernardo de Carvalho A."/>
            <person name="Caspi A."/>
            <person name="Castrezana S."/>
            <person name="Celniker S.E."/>
            <person name="Chang J.L."/>
            <person name="Chapple C."/>
            <person name="Chatterji S."/>
            <person name="Chinwalla A."/>
            <person name="Civetta A."/>
            <person name="Clifton S.W."/>
            <person name="Comeron J.M."/>
            <person name="Costello J.C."/>
            <person name="Coyne J.A."/>
            <person name="Daub J."/>
            <person name="David R.G."/>
            <person name="Delcher A.L."/>
            <person name="Delehaunty K."/>
            <person name="Do C.B."/>
            <person name="Ebling H."/>
            <person name="Edwards K."/>
            <person name="Eickbush T."/>
            <person name="Evans J.D."/>
            <person name="Filipski A."/>
            <person name="Findeiss S."/>
            <person name="Freyhult E."/>
            <person name="Fulton L."/>
            <person name="Fulton R."/>
            <person name="Garcia A.C."/>
            <person name="Gardiner A."/>
            <person name="Garfield D.A."/>
            <person name="Garvin B.E."/>
            <person name="Gibson G."/>
            <person name="Gilbert D."/>
            <person name="Gnerre S."/>
            <person name="Godfrey J."/>
            <person name="Good R."/>
            <person name="Gotea V."/>
            <person name="Gravely B."/>
            <person name="Greenberg A.J."/>
            <person name="Griffiths-Jones S."/>
            <person name="Gross S."/>
            <person name="Guigo R."/>
            <person name="Gustafson E.A."/>
            <person name="Haerty W."/>
            <person name="Hahn M.W."/>
            <person name="Halligan D.L."/>
            <person name="Halpern A.L."/>
            <person name="Halter G.M."/>
            <person name="Han M.V."/>
            <person name="Heger A."/>
            <person name="Hillier L."/>
            <person name="Hinrichs A.S."/>
            <person name="Holmes I."/>
            <person name="Hoskins R.A."/>
            <person name="Hubisz M.J."/>
            <person name="Hultmark D."/>
            <person name="Huntley M.A."/>
            <person name="Jaffe D.B."/>
            <person name="Jagadeeshan S."/>
            <person name="Jeck W.R."/>
            <person name="Johnson J."/>
            <person name="Jones C.D."/>
            <person name="Jordan W.C."/>
            <person name="Karpen G.H."/>
            <person name="Kataoka E."/>
            <person name="Keightley P.D."/>
            <person name="Kheradpour P."/>
            <person name="Kirkness E.F."/>
            <person name="Koerich L.B."/>
            <person name="Kristiansen K."/>
            <person name="Kudrna D."/>
            <person name="Kulathinal R.J."/>
            <person name="Kumar S."/>
            <person name="Kwok R."/>
            <person name="Lander E."/>
            <person name="Langley C.H."/>
            <person name="Lapoint R."/>
            <person name="Lazzaro B.P."/>
            <person name="Lee S.J."/>
            <person name="Levesque L."/>
            <person name="Li R."/>
            <person name="Lin C.F."/>
            <person name="Lin M.F."/>
            <person name="Lindblad-Toh K."/>
            <person name="Llopart A."/>
            <person name="Long M."/>
            <person name="Low L."/>
            <person name="Lozovsky E."/>
            <person name="Lu J."/>
            <person name="Luo M."/>
            <person name="Machado C.A."/>
            <person name="Makalowski W."/>
            <person name="Marzo M."/>
            <person name="Matsuda M."/>
            <person name="Matzkin L."/>
            <person name="McAllister B."/>
            <person name="McBride C.S."/>
            <person name="McKernan B."/>
            <person name="McKernan K."/>
            <person name="Mendez-Lago M."/>
            <person name="Minx P."/>
            <person name="Mollenhauer M.U."/>
            <person name="Montooth K."/>
            <person name="Mount S.M."/>
            <person name="Mu X."/>
            <person name="Myers E."/>
            <person name="Negre B."/>
            <person name="Newfeld S."/>
            <person name="Nielsen R."/>
            <person name="Noor M.A."/>
            <person name="O'Grady P."/>
            <person name="Pachter L."/>
            <person name="Papaceit M."/>
            <person name="Parisi M.J."/>
            <person name="Parisi M."/>
            <person name="Parts L."/>
            <person name="Pedersen J.S."/>
            <person name="Pesole G."/>
            <person name="Phillippy A.M."/>
            <person name="Ponting C.P."/>
            <person name="Pop M."/>
            <person name="Porcelli D."/>
            <person name="Powell J.R."/>
            <person name="Prohaska S."/>
            <person name="Pruitt K."/>
            <person name="Puig M."/>
            <person name="Quesneville H."/>
            <person name="Ram K.R."/>
            <person name="Rand D."/>
            <person name="Rasmussen M.D."/>
            <person name="Reed L.K."/>
            <person name="Reenan R."/>
            <person name="Reily A."/>
            <person name="Remington K.A."/>
            <person name="Rieger T.T."/>
            <person name="Ritchie M.G."/>
            <person name="Robin C."/>
            <person name="Rogers Y.H."/>
            <person name="Rohde C."/>
            <person name="Rozas J."/>
            <person name="Rubenfield M.J."/>
            <person name="Ruiz A."/>
            <person name="Russo S."/>
            <person name="Salzberg S.L."/>
            <person name="Sanchez-Gracia A."/>
            <person name="Saranga D.J."/>
            <person name="Sato H."/>
            <person name="Schaeffer S.W."/>
            <person name="Schatz M.C."/>
            <person name="Schlenke T."/>
            <person name="Schwartz R."/>
            <person name="Segarra C."/>
            <person name="Singh R.S."/>
            <person name="Sirot L."/>
            <person name="Sirota M."/>
            <person name="Sisneros N.B."/>
            <person name="Smith C.D."/>
            <person name="Smith T.F."/>
            <person name="Spieth J."/>
            <person name="Stage D.E."/>
            <person name="Stark A."/>
            <person name="Stephan W."/>
            <person name="Strausberg R.L."/>
            <person name="Strempel S."/>
            <person name="Sturgill D."/>
            <person name="Sutton G."/>
            <person name="Sutton G.G."/>
            <person name="Tao W."/>
            <person name="Teichmann S."/>
            <person name="Tobari Y.N."/>
            <person name="Tomimura Y."/>
            <person name="Tsolas J.M."/>
            <person name="Valente V.L."/>
            <person name="Venter E."/>
            <person name="Venter J.C."/>
            <person name="Vicario S."/>
            <person name="Vieira F.G."/>
            <person name="Vilella A.J."/>
            <person name="Villasante A."/>
            <person name="Walenz B."/>
            <person name="Wang J."/>
            <person name="Wasserman M."/>
            <person name="Watts T."/>
            <person name="Wilson D."/>
            <person name="Wilson R.K."/>
            <person name="Wing R.A."/>
            <person name="Wolfner M.F."/>
            <person name="Wong A."/>
            <person name="Wong G.K."/>
            <person name="Wu C.I."/>
            <person name="Wu G."/>
            <person name="Yamamoto D."/>
            <person name="Yang H.P."/>
            <person name="Yang S.P."/>
            <person name="Yorke J.A."/>
            <person name="Yoshida K."/>
            <person name="Zdobnov E."/>
            <person name="Zhang P."/>
            <person name="Zhang Y."/>
            <person name="Zimin A.V."/>
            <person name="Baldwin J."/>
            <person name="Abdouelleil A."/>
            <person name="Abdulkadir J."/>
            <person name="Abebe A."/>
            <person name="Abera B."/>
            <person name="Abreu J."/>
            <person name="Acer S.C."/>
            <person name="Aftuck L."/>
            <person name="Alexander A."/>
            <person name="An P."/>
            <person name="Anderson E."/>
            <person name="Anderson S."/>
            <person name="Arachi H."/>
            <person name="Azer M."/>
            <person name="Bachantsang P."/>
            <person name="Barry A."/>
            <person name="Bayul T."/>
            <person name="Berlin A."/>
            <person name="Bessette D."/>
            <person name="Bloom T."/>
            <person name="Blye J."/>
            <person name="Boguslavskiy L."/>
            <person name="Bonnet C."/>
            <person name="Boukhgalter B."/>
            <person name="Bourzgui I."/>
            <person name="Brown A."/>
            <person name="Cahill P."/>
            <person name="Channer S."/>
            <person name="Cheshatsang Y."/>
            <person name="Chuda L."/>
            <person name="Citroen M."/>
            <person name="Collymore A."/>
            <person name="Cooke P."/>
            <person name="Costello M."/>
            <person name="D'Aco K."/>
            <person name="Daza R."/>
            <person name="De Haan G."/>
            <person name="DeGray S."/>
            <person name="DeMaso C."/>
            <person name="Dhargay N."/>
            <person name="Dooley K."/>
            <person name="Dooley E."/>
            <person name="Doricent M."/>
            <person name="Dorje P."/>
            <person name="Dorjee K."/>
            <person name="Dupes A."/>
            <person name="Elong R."/>
            <person name="Falk J."/>
            <person name="Farina A."/>
            <person name="Faro S."/>
            <person name="Ferguson D."/>
            <person name="Fisher S."/>
            <person name="Foley C.D."/>
            <person name="Franke A."/>
            <person name="Friedrich D."/>
            <person name="Gadbois L."/>
            <person name="Gearin G."/>
            <person name="Gearin C.R."/>
            <person name="Giannoukos G."/>
            <person name="Goode T."/>
            <person name="Graham J."/>
            <person name="Grandbois E."/>
            <person name="Grewal S."/>
            <person name="Gyaltsen K."/>
            <person name="Hafez N."/>
            <person name="Hagos B."/>
            <person name="Hall J."/>
            <person name="Henson C."/>
            <person name="Hollinger A."/>
            <person name="Honan T."/>
            <person name="Huard M.D."/>
            <person name="Hughes L."/>
            <person name="Hurhula B."/>
            <person name="Husby M.E."/>
            <person name="Kamat A."/>
            <person name="Kanga B."/>
            <person name="Kashin S."/>
            <person name="Khazanovich D."/>
            <person name="Kisner P."/>
            <person name="Lance K."/>
            <person name="Lara M."/>
            <person name="Lee W."/>
            <person name="Lennon N."/>
            <person name="Letendre F."/>
            <person name="LeVine R."/>
            <person name="Lipovsky A."/>
            <person name="Liu X."/>
            <person name="Liu J."/>
            <person name="Liu S."/>
            <person name="Lokyitsang T."/>
            <person name="Lokyitsang Y."/>
            <person name="Lubonja R."/>
            <person name="Lui A."/>
            <person name="MacDonald P."/>
            <person name="Magnisalis V."/>
            <person name="Maru K."/>
            <person name="Matthews C."/>
            <person name="McCusker W."/>
            <person name="McDonough S."/>
            <person name="Mehta T."/>
            <person name="Meldrim J."/>
            <person name="Meneus L."/>
            <person name="Mihai O."/>
            <person name="Mihalev A."/>
            <person name="Mihova T."/>
            <person name="Mittelman R."/>
            <person name="Mlenga V."/>
            <person name="Montmayeur A."/>
            <person name="Mulrain L."/>
            <person name="Navidi A."/>
            <person name="Naylor J."/>
            <person name="Negash T."/>
            <person name="Nguyen T."/>
            <person name="Nguyen N."/>
            <person name="Nicol R."/>
            <person name="Norbu C."/>
            <person name="Norbu N."/>
            <person name="Novod N."/>
            <person name="O'Neill B."/>
            <person name="Osman S."/>
            <person name="Markiewicz E."/>
            <person name="Oyono O.L."/>
            <person name="Patti C."/>
            <person name="Phunkhang P."/>
            <person name="Pierre F."/>
            <person name="Priest M."/>
            <person name="Raghuraman S."/>
            <person name="Rege F."/>
            <person name="Reyes R."/>
            <person name="Rise C."/>
            <person name="Rogov P."/>
            <person name="Ross K."/>
            <person name="Ryan E."/>
            <person name="Settipalli S."/>
            <person name="Shea T."/>
            <person name="Sherpa N."/>
            <person name="Shi L."/>
            <person name="Shih D."/>
            <person name="Sparrow T."/>
            <person name="Spaulding J."/>
            <person name="Stalker J."/>
            <person name="Stange-Thomann N."/>
            <person name="Stavropoulos S."/>
            <person name="Stone C."/>
            <person name="Strader C."/>
            <person name="Tesfaye S."/>
            <person name="Thomson T."/>
            <person name="Thoulutsang Y."/>
            <person name="Thoulutsang D."/>
            <person name="Topham K."/>
            <person name="Topping I."/>
            <person name="Tsamla T."/>
            <person name="Vassiliev H."/>
            <person name="Vo A."/>
            <person name="Wangchuk T."/>
            <person name="Wangdi T."/>
            <person name="Weiand M."/>
            <person name="Wilkinson J."/>
            <person name="Wilson A."/>
            <person name="Yadav S."/>
            <person name="Young G."/>
            <person name="Yu Q."/>
            <person name="Zembek L."/>
            <person name="Zhong D."/>
            <person name="Zimmer A."/>
            <person name="Zwirko Z."/>
            <person name="Jaffe D.B."/>
            <person name="Alvarez P."/>
            <person name="Brockman W."/>
            <person name="Butler J."/>
            <person name="Chin C."/>
            <person name="Gnerre S."/>
            <person name="Grabherr M."/>
            <person name="Kleber M."/>
            <person name="Mauceli E."/>
            <person name="MacCallum I."/>
        </authorList>
    </citation>
    <scope>NUCLEOTIDE SEQUENCE [LARGE SCALE GENOMIC DNA]</scope>
    <source>
        <strain evidence="2">Tucson 15010-1051.87</strain>
    </source>
</reference>
<accession>B4LTF2</accession>
<evidence type="ECO:0000313" key="2">
    <source>
        <dbReference type="Proteomes" id="UP000008792"/>
    </source>
</evidence>
<dbReference type="SUPFAM" id="SSF52058">
    <property type="entry name" value="L domain-like"/>
    <property type="match status" value="1"/>
</dbReference>
<dbReference type="KEGG" id="dvi:6627805"/>
<proteinExistence type="predicted"/>
<gene>
    <name evidence="1" type="primary">Dvir\GJ17173</name>
    <name evidence="1" type="ORF">Dvir_GJ17173</name>
</gene>
<keyword evidence="2" id="KW-1185">Reference proteome</keyword>
<protein>
    <recommendedName>
        <fullName evidence="3">F-box domain-containing protein</fullName>
    </recommendedName>
</protein>
<dbReference type="OrthoDB" id="7850481at2759"/>
<name>B4LTF2_DROVI</name>